<dbReference type="RefSeq" id="WP_268044343.1">
    <property type="nucleotide sequence ID" value="NZ_CP104064.1"/>
</dbReference>
<organism evidence="2 3">
    <name type="scientific">Alicyclobacillus dauci</name>
    <dbReference type="NCBI Taxonomy" id="1475485"/>
    <lineage>
        <taxon>Bacteria</taxon>
        <taxon>Bacillati</taxon>
        <taxon>Bacillota</taxon>
        <taxon>Bacilli</taxon>
        <taxon>Bacillales</taxon>
        <taxon>Alicyclobacillaceae</taxon>
        <taxon>Alicyclobacillus</taxon>
    </lineage>
</organism>
<protein>
    <submittedName>
        <fullName evidence="2">PH domain-containing protein</fullName>
    </submittedName>
</protein>
<sequence>MPKLLSGILGNYTELSVEELTKQYGTYLMPEEKITTGFKLVRDTFIVTDQRIILFDHQGVTGKKTRVVSIDLDSIYEVSMETAGMGFDDSEMTIHYITSPYFKANNVDTATYKFEFGKKFNIQPFYVAMQTIAVENRRKINS</sequence>
<dbReference type="Pfam" id="PF08000">
    <property type="entry name" value="bPH_1"/>
    <property type="match status" value="1"/>
</dbReference>
<dbReference type="Gene3D" id="2.30.29.50">
    <property type="entry name" value="Bacterial Pleckstrin homology domain"/>
    <property type="match status" value="1"/>
</dbReference>
<accession>A0ABY6Z2G3</accession>
<name>A0ABY6Z2G3_9BACL</name>
<dbReference type="EMBL" id="CP104064">
    <property type="protein sequence ID" value="WAH36939.1"/>
    <property type="molecule type" value="Genomic_DNA"/>
</dbReference>
<dbReference type="InterPro" id="IPR012544">
    <property type="entry name" value="PHb"/>
</dbReference>
<dbReference type="InterPro" id="IPR037063">
    <property type="entry name" value="PHb_sf"/>
</dbReference>
<evidence type="ECO:0000259" key="1">
    <source>
        <dbReference type="Pfam" id="PF08000"/>
    </source>
</evidence>
<feature type="domain" description="Bacterial Pleckstrin homology" evidence="1">
    <location>
        <begin position="4"/>
        <end position="132"/>
    </location>
</feature>
<proteinExistence type="predicted"/>
<dbReference type="Proteomes" id="UP001164803">
    <property type="component" value="Chromosome"/>
</dbReference>
<keyword evidence="3" id="KW-1185">Reference proteome</keyword>
<evidence type="ECO:0000313" key="2">
    <source>
        <dbReference type="EMBL" id="WAH36939.1"/>
    </source>
</evidence>
<dbReference type="SUPFAM" id="SSF50729">
    <property type="entry name" value="PH domain-like"/>
    <property type="match status" value="1"/>
</dbReference>
<evidence type="ECO:0000313" key="3">
    <source>
        <dbReference type="Proteomes" id="UP001164803"/>
    </source>
</evidence>
<reference evidence="2" key="1">
    <citation type="submission" date="2022-08" db="EMBL/GenBank/DDBJ databases">
        <title>Alicyclobacillus dauci DSM2870, complete genome.</title>
        <authorList>
            <person name="Wang Q."/>
            <person name="Cai R."/>
            <person name="Wang Z."/>
        </authorList>
    </citation>
    <scope>NUCLEOTIDE SEQUENCE</scope>
    <source>
        <strain evidence="2">DSM 28700</strain>
    </source>
</reference>
<gene>
    <name evidence="2" type="ORF">NZD86_22730</name>
</gene>